<gene>
    <name evidence="5" type="ORF">SAMN06265373_105443</name>
</gene>
<feature type="domain" description="HTH arsR-type" evidence="4">
    <location>
        <begin position="1"/>
        <end position="93"/>
    </location>
</feature>
<dbReference type="InterPro" id="IPR001845">
    <property type="entry name" value="HTH_ArsR_DNA-bd_dom"/>
</dbReference>
<dbReference type="EMBL" id="FXTY01000005">
    <property type="protein sequence ID" value="SMP27695.1"/>
    <property type="molecule type" value="Genomic_DNA"/>
</dbReference>
<dbReference type="NCBIfam" id="NF033788">
    <property type="entry name" value="HTH_metalloreg"/>
    <property type="match status" value="1"/>
</dbReference>
<sequence>MQQSDLLDVFRALANENRQDILFRVFSDKEAHSVGEIAERMGIAQSTASEHLTILRKAGILQSEKVDRQVRYTVNKKAVNEVLSMLQHWLTCC</sequence>
<dbReference type="CDD" id="cd00090">
    <property type="entry name" value="HTH_ARSR"/>
    <property type="match status" value="1"/>
</dbReference>
<dbReference type="Gene3D" id="1.10.10.10">
    <property type="entry name" value="Winged helix-like DNA-binding domain superfamily/Winged helix DNA-binding domain"/>
    <property type="match status" value="1"/>
</dbReference>
<organism evidence="5 6">
    <name type="scientific">Shimia sagamensis</name>
    <dbReference type="NCBI Taxonomy" id="1566352"/>
    <lineage>
        <taxon>Bacteria</taxon>
        <taxon>Pseudomonadati</taxon>
        <taxon>Pseudomonadota</taxon>
        <taxon>Alphaproteobacteria</taxon>
        <taxon>Rhodobacterales</taxon>
        <taxon>Roseobacteraceae</taxon>
    </lineage>
</organism>
<keyword evidence="6" id="KW-1185">Reference proteome</keyword>
<dbReference type="Proteomes" id="UP001157961">
    <property type="component" value="Unassembled WGS sequence"/>
</dbReference>
<reference evidence="5 6" key="1">
    <citation type="submission" date="2017-05" db="EMBL/GenBank/DDBJ databases">
        <authorList>
            <person name="Varghese N."/>
            <person name="Submissions S."/>
        </authorList>
    </citation>
    <scope>NUCLEOTIDE SEQUENCE [LARGE SCALE GENOMIC DNA]</scope>
    <source>
        <strain evidence="5 6">DSM 29734</strain>
    </source>
</reference>
<dbReference type="PROSITE" id="PS50987">
    <property type="entry name" value="HTH_ARSR_2"/>
    <property type="match status" value="1"/>
</dbReference>
<evidence type="ECO:0000256" key="3">
    <source>
        <dbReference type="ARBA" id="ARBA00023163"/>
    </source>
</evidence>
<dbReference type="InterPro" id="IPR011991">
    <property type="entry name" value="ArsR-like_HTH"/>
</dbReference>
<keyword evidence="1" id="KW-0805">Transcription regulation</keyword>
<dbReference type="PRINTS" id="PR00778">
    <property type="entry name" value="HTHARSR"/>
</dbReference>
<proteinExistence type="predicted"/>
<protein>
    <submittedName>
        <fullName evidence="5">Helix-turn-helix domain-containing protein</fullName>
    </submittedName>
</protein>
<dbReference type="Pfam" id="PF12840">
    <property type="entry name" value="HTH_20"/>
    <property type="match status" value="1"/>
</dbReference>
<evidence type="ECO:0000313" key="5">
    <source>
        <dbReference type="EMBL" id="SMP27695.1"/>
    </source>
</evidence>
<evidence type="ECO:0000256" key="2">
    <source>
        <dbReference type="ARBA" id="ARBA00023125"/>
    </source>
</evidence>
<name>A0ABY1P6H2_9RHOB</name>
<keyword evidence="3" id="KW-0804">Transcription</keyword>
<evidence type="ECO:0000256" key="1">
    <source>
        <dbReference type="ARBA" id="ARBA00023015"/>
    </source>
</evidence>
<dbReference type="InterPro" id="IPR051081">
    <property type="entry name" value="HTH_MetalResp_TranReg"/>
</dbReference>
<keyword evidence="2" id="KW-0238">DNA-binding</keyword>
<dbReference type="InterPro" id="IPR036388">
    <property type="entry name" value="WH-like_DNA-bd_sf"/>
</dbReference>
<dbReference type="RefSeq" id="WP_283426835.1">
    <property type="nucleotide sequence ID" value="NZ_FXTY01000005.1"/>
</dbReference>
<dbReference type="SMART" id="SM00418">
    <property type="entry name" value="HTH_ARSR"/>
    <property type="match status" value="1"/>
</dbReference>
<comment type="caution">
    <text evidence="5">The sequence shown here is derived from an EMBL/GenBank/DDBJ whole genome shotgun (WGS) entry which is preliminary data.</text>
</comment>
<dbReference type="SUPFAM" id="SSF46785">
    <property type="entry name" value="Winged helix' DNA-binding domain"/>
    <property type="match status" value="1"/>
</dbReference>
<dbReference type="InterPro" id="IPR036390">
    <property type="entry name" value="WH_DNA-bd_sf"/>
</dbReference>
<dbReference type="PANTHER" id="PTHR33154">
    <property type="entry name" value="TRANSCRIPTIONAL REGULATOR, ARSR FAMILY"/>
    <property type="match status" value="1"/>
</dbReference>
<evidence type="ECO:0000313" key="6">
    <source>
        <dbReference type="Proteomes" id="UP001157961"/>
    </source>
</evidence>
<evidence type="ECO:0000259" key="4">
    <source>
        <dbReference type="PROSITE" id="PS50987"/>
    </source>
</evidence>
<dbReference type="PANTHER" id="PTHR33154:SF33">
    <property type="entry name" value="TRANSCRIPTIONAL REPRESSOR SDPR"/>
    <property type="match status" value="1"/>
</dbReference>
<accession>A0ABY1P6H2</accession>